<dbReference type="InterPro" id="IPR036691">
    <property type="entry name" value="Endo/exonu/phosph_ase_sf"/>
</dbReference>
<dbReference type="EMBL" id="PKPP01001002">
    <property type="protein sequence ID" value="PWA86571.1"/>
    <property type="molecule type" value="Genomic_DNA"/>
</dbReference>
<dbReference type="Gene3D" id="3.60.10.10">
    <property type="entry name" value="Endonuclease/exonuclease/phosphatase"/>
    <property type="match status" value="1"/>
</dbReference>
<dbReference type="OrthoDB" id="1742140at2759"/>
<evidence type="ECO:0000313" key="2">
    <source>
        <dbReference type="Proteomes" id="UP000245207"/>
    </source>
</evidence>
<evidence type="ECO:0000313" key="1">
    <source>
        <dbReference type="EMBL" id="PWA86571.1"/>
    </source>
</evidence>
<dbReference type="PANTHER" id="PTHR33710:SF64">
    <property type="entry name" value="ENDONUCLEASE_EXONUCLEASE_PHOSPHATASE DOMAIN-CONTAINING PROTEIN"/>
    <property type="match status" value="1"/>
</dbReference>
<dbReference type="PANTHER" id="PTHR33710">
    <property type="entry name" value="BNAC02G09200D PROTEIN"/>
    <property type="match status" value="1"/>
</dbReference>
<dbReference type="Proteomes" id="UP000245207">
    <property type="component" value="Unassembled WGS sequence"/>
</dbReference>
<protein>
    <submittedName>
        <fullName evidence="1">Cytochrome P450</fullName>
    </submittedName>
</protein>
<accession>A0A2U1PLE3</accession>
<reference evidence="1 2" key="1">
    <citation type="journal article" date="2018" name="Mol. Plant">
        <title>The genome of Artemisia annua provides insight into the evolution of Asteraceae family and artemisinin biosynthesis.</title>
        <authorList>
            <person name="Shen Q."/>
            <person name="Zhang L."/>
            <person name="Liao Z."/>
            <person name="Wang S."/>
            <person name="Yan T."/>
            <person name="Shi P."/>
            <person name="Liu M."/>
            <person name="Fu X."/>
            <person name="Pan Q."/>
            <person name="Wang Y."/>
            <person name="Lv Z."/>
            <person name="Lu X."/>
            <person name="Zhang F."/>
            <person name="Jiang W."/>
            <person name="Ma Y."/>
            <person name="Chen M."/>
            <person name="Hao X."/>
            <person name="Li L."/>
            <person name="Tang Y."/>
            <person name="Lv G."/>
            <person name="Zhou Y."/>
            <person name="Sun X."/>
            <person name="Brodelius P.E."/>
            <person name="Rose J.K.C."/>
            <person name="Tang K."/>
        </authorList>
    </citation>
    <scope>NUCLEOTIDE SEQUENCE [LARGE SCALE GENOMIC DNA]</scope>
    <source>
        <strain evidence="2">cv. Huhao1</strain>
        <tissue evidence="1">Leaf</tissue>
    </source>
</reference>
<dbReference type="STRING" id="35608.A0A2U1PLE3"/>
<dbReference type="AlphaFoldDB" id="A0A2U1PLE3"/>
<dbReference type="SUPFAM" id="SSF56219">
    <property type="entry name" value="DNase I-like"/>
    <property type="match status" value="1"/>
</dbReference>
<keyword evidence="2" id="KW-1185">Reference proteome</keyword>
<name>A0A2U1PLE3_ARTAN</name>
<organism evidence="1 2">
    <name type="scientific">Artemisia annua</name>
    <name type="common">Sweet wormwood</name>
    <dbReference type="NCBI Taxonomy" id="35608"/>
    <lineage>
        <taxon>Eukaryota</taxon>
        <taxon>Viridiplantae</taxon>
        <taxon>Streptophyta</taxon>
        <taxon>Embryophyta</taxon>
        <taxon>Tracheophyta</taxon>
        <taxon>Spermatophyta</taxon>
        <taxon>Magnoliopsida</taxon>
        <taxon>eudicotyledons</taxon>
        <taxon>Gunneridae</taxon>
        <taxon>Pentapetalae</taxon>
        <taxon>asterids</taxon>
        <taxon>campanulids</taxon>
        <taxon>Asterales</taxon>
        <taxon>Asteraceae</taxon>
        <taxon>Asteroideae</taxon>
        <taxon>Anthemideae</taxon>
        <taxon>Artemisiinae</taxon>
        <taxon>Artemisia</taxon>
    </lineage>
</organism>
<proteinExistence type="predicted"/>
<sequence>MTDDGPGNINRLTIQSFWNSSSFEYVCKNSIGKSGGILAVWDTSCFSLIDSSEGNGFLALLGNWRNIESSCLIIVVYAPQDYREKKKLWKDLSQLITFHNTYSILLGDFNEVRSESERMGTIFDPRGAAKFNDFISLAGLCDLPMGGKRFTRMNTLGSKLSKIDRVLVSNHVIQRWPNSHVFPLPREFSDHTPLLLKNSTVDYGPTPFKLYNSWIDHTDFLSIVQSSWSSAIDGPPLVSFKCKLQHLKKSIKQWQVSVQSTENSFFQDLRDKVDSIDNKAESHPLNSEEIEDRIQWVKLLANFEHQKVKDLRQKAKLKWALEAFDGQKPYL</sequence>
<comment type="caution">
    <text evidence="1">The sequence shown here is derived from an EMBL/GenBank/DDBJ whole genome shotgun (WGS) entry which is preliminary data.</text>
</comment>
<gene>
    <name evidence="1" type="ORF">CTI12_AA139710</name>
</gene>